<gene>
    <name evidence="1" type="ORF">S01H4_59642</name>
</gene>
<organism evidence="1">
    <name type="scientific">marine sediment metagenome</name>
    <dbReference type="NCBI Taxonomy" id="412755"/>
    <lineage>
        <taxon>unclassified sequences</taxon>
        <taxon>metagenomes</taxon>
        <taxon>ecological metagenomes</taxon>
    </lineage>
</organism>
<proteinExistence type="predicted"/>
<name>X1DYQ5_9ZZZZ</name>
<feature type="non-terminal residue" evidence="1">
    <location>
        <position position="1"/>
    </location>
</feature>
<protein>
    <submittedName>
        <fullName evidence="1">Uncharacterized protein</fullName>
    </submittedName>
</protein>
<accession>X1DYQ5</accession>
<sequence length="42" mass="4863">QYFLRHTAQERGEFKGQSKPDGKTIHLFYFKGLTLYGKNISG</sequence>
<comment type="caution">
    <text evidence="1">The sequence shown here is derived from an EMBL/GenBank/DDBJ whole genome shotgun (WGS) entry which is preliminary data.</text>
</comment>
<dbReference type="AlphaFoldDB" id="X1DYQ5"/>
<dbReference type="EMBL" id="BART01035009">
    <property type="protein sequence ID" value="GAH10039.1"/>
    <property type="molecule type" value="Genomic_DNA"/>
</dbReference>
<reference evidence="1" key="1">
    <citation type="journal article" date="2014" name="Front. Microbiol.">
        <title>High frequency of phylogenetically diverse reductive dehalogenase-homologous genes in deep subseafloor sedimentary metagenomes.</title>
        <authorList>
            <person name="Kawai M."/>
            <person name="Futagami T."/>
            <person name="Toyoda A."/>
            <person name="Takaki Y."/>
            <person name="Nishi S."/>
            <person name="Hori S."/>
            <person name="Arai W."/>
            <person name="Tsubouchi T."/>
            <person name="Morono Y."/>
            <person name="Uchiyama I."/>
            <person name="Ito T."/>
            <person name="Fujiyama A."/>
            <person name="Inagaki F."/>
            <person name="Takami H."/>
        </authorList>
    </citation>
    <scope>NUCLEOTIDE SEQUENCE</scope>
    <source>
        <strain evidence="1">Expedition CK06-06</strain>
    </source>
</reference>
<evidence type="ECO:0000313" key="1">
    <source>
        <dbReference type="EMBL" id="GAH10039.1"/>
    </source>
</evidence>